<protein>
    <submittedName>
        <fullName evidence="2">Uncharacterized protein</fullName>
    </submittedName>
</protein>
<accession>A0AAD7ZBQ8</accession>
<organism evidence="2 3">
    <name type="scientific">Diploptera punctata</name>
    <name type="common">Pacific beetle cockroach</name>
    <dbReference type="NCBI Taxonomy" id="6984"/>
    <lineage>
        <taxon>Eukaryota</taxon>
        <taxon>Metazoa</taxon>
        <taxon>Ecdysozoa</taxon>
        <taxon>Arthropoda</taxon>
        <taxon>Hexapoda</taxon>
        <taxon>Insecta</taxon>
        <taxon>Pterygota</taxon>
        <taxon>Neoptera</taxon>
        <taxon>Polyneoptera</taxon>
        <taxon>Dictyoptera</taxon>
        <taxon>Blattodea</taxon>
        <taxon>Blaberoidea</taxon>
        <taxon>Blaberidae</taxon>
        <taxon>Diplopterinae</taxon>
        <taxon>Diploptera</taxon>
    </lineage>
</organism>
<reference evidence="2" key="1">
    <citation type="journal article" date="2023" name="IScience">
        <title>Live-bearing cockroach genome reveals convergent evolutionary mechanisms linked to viviparity in insects and beyond.</title>
        <authorList>
            <person name="Fouks B."/>
            <person name="Harrison M.C."/>
            <person name="Mikhailova A.A."/>
            <person name="Marchal E."/>
            <person name="English S."/>
            <person name="Carruthers M."/>
            <person name="Jennings E.C."/>
            <person name="Chiamaka E.L."/>
            <person name="Frigard R.A."/>
            <person name="Pippel M."/>
            <person name="Attardo G.M."/>
            <person name="Benoit J.B."/>
            <person name="Bornberg-Bauer E."/>
            <person name="Tobe S.S."/>
        </authorList>
    </citation>
    <scope>NUCLEOTIDE SEQUENCE</scope>
    <source>
        <strain evidence="2">Stay&amp;Tobe</strain>
    </source>
</reference>
<sequence length="50" mass="5909">FIDTAQLPALTFSRRVANMDIQRWIALFTLAVTDVLIPLQLFPYWHDRAY</sequence>
<keyword evidence="1" id="KW-0812">Transmembrane</keyword>
<name>A0AAD7ZBQ8_DIPPU</name>
<keyword evidence="1" id="KW-0472">Membrane</keyword>
<keyword evidence="3" id="KW-1185">Reference proteome</keyword>
<reference evidence="2" key="2">
    <citation type="submission" date="2023-05" db="EMBL/GenBank/DDBJ databases">
        <authorList>
            <person name="Fouks B."/>
        </authorList>
    </citation>
    <scope>NUCLEOTIDE SEQUENCE</scope>
    <source>
        <strain evidence="2">Stay&amp;Tobe</strain>
        <tissue evidence="2">Testes</tissue>
    </source>
</reference>
<evidence type="ECO:0000313" key="2">
    <source>
        <dbReference type="EMBL" id="KAJ9577058.1"/>
    </source>
</evidence>
<dbReference type="AlphaFoldDB" id="A0AAD7ZBQ8"/>
<evidence type="ECO:0000313" key="3">
    <source>
        <dbReference type="Proteomes" id="UP001233999"/>
    </source>
</evidence>
<feature type="transmembrane region" description="Helical" evidence="1">
    <location>
        <begin position="24"/>
        <end position="45"/>
    </location>
</feature>
<keyword evidence="1" id="KW-1133">Transmembrane helix</keyword>
<dbReference type="EMBL" id="JASPKZ010009377">
    <property type="protein sequence ID" value="KAJ9577058.1"/>
    <property type="molecule type" value="Genomic_DNA"/>
</dbReference>
<comment type="caution">
    <text evidence="2">The sequence shown here is derived from an EMBL/GenBank/DDBJ whole genome shotgun (WGS) entry which is preliminary data.</text>
</comment>
<proteinExistence type="predicted"/>
<feature type="non-terminal residue" evidence="2">
    <location>
        <position position="50"/>
    </location>
</feature>
<gene>
    <name evidence="2" type="ORF">L9F63_006338</name>
</gene>
<evidence type="ECO:0000256" key="1">
    <source>
        <dbReference type="SAM" id="Phobius"/>
    </source>
</evidence>
<feature type="non-terminal residue" evidence="2">
    <location>
        <position position="1"/>
    </location>
</feature>
<dbReference type="Proteomes" id="UP001233999">
    <property type="component" value="Unassembled WGS sequence"/>
</dbReference>